<dbReference type="RefSeq" id="XP_013241157.1">
    <property type="nucleotide sequence ID" value="XM_013385703.1"/>
</dbReference>
<dbReference type="InterPro" id="IPR051556">
    <property type="entry name" value="N-term/lysine_N-AcTrnsfr"/>
</dbReference>
<dbReference type="SUPFAM" id="SSF55729">
    <property type="entry name" value="Acyl-CoA N-acyltransferases (Nat)"/>
    <property type="match status" value="1"/>
</dbReference>
<keyword evidence="6" id="KW-1185">Reference proteome</keyword>
<evidence type="ECO:0000256" key="1">
    <source>
        <dbReference type="ARBA" id="ARBA00022679"/>
    </source>
</evidence>
<evidence type="ECO:0000256" key="3">
    <source>
        <dbReference type="SAM" id="MobiDB-lite"/>
    </source>
</evidence>
<accession>A0A066VE75</accession>
<dbReference type="InterPro" id="IPR000182">
    <property type="entry name" value="GNAT_dom"/>
</dbReference>
<name>A0A066VE75_TILAU</name>
<dbReference type="PROSITE" id="PS51186">
    <property type="entry name" value="GNAT"/>
    <property type="match status" value="1"/>
</dbReference>
<sequence length="235" mass="25893">MVTTAAAATASSSYPLPPTSYSVRKSSSAPVRSQLVQTRIARTDLTPNNIGTVRKLNAVLLPVTYSERFYKDALKEEVRNICKIGLFNDIPVSNLICRYEPQPESAGCIGKVKVYVMTLGVLAPYRRLGIASNLISHLLTVASSGTIVSLPDPDAPPSPAPKPAPKGKDGDKKKAEAPKVPTKDYEIESIYLHVQTSNEEARKFYEKHGFKVVEELPTYYRQGVVPRSAWVLEYR</sequence>
<feature type="domain" description="N-acetyltransferase" evidence="4">
    <location>
        <begin position="40"/>
        <end position="235"/>
    </location>
</feature>
<dbReference type="GO" id="GO:0031415">
    <property type="term" value="C:NatA complex"/>
    <property type="evidence" value="ECO:0007669"/>
    <property type="project" value="TreeGrafter"/>
</dbReference>
<evidence type="ECO:0000256" key="2">
    <source>
        <dbReference type="ARBA" id="ARBA00023315"/>
    </source>
</evidence>
<dbReference type="Proteomes" id="UP000027361">
    <property type="component" value="Unassembled WGS sequence"/>
</dbReference>
<gene>
    <name evidence="5" type="ORF">K437DRAFT_258939</name>
</gene>
<dbReference type="OMA" id="PESAGCI"/>
<evidence type="ECO:0000259" key="4">
    <source>
        <dbReference type="PROSITE" id="PS51186"/>
    </source>
</evidence>
<dbReference type="HOGENOM" id="CLU_013985_5_3_1"/>
<dbReference type="AlphaFoldDB" id="A0A066VE75"/>
<feature type="compositionally biased region" description="Pro residues" evidence="3">
    <location>
        <begin position="153"/>
        <end position="164"/>
    </location>
</feature>
<dbReference type="PANTHER" id="PTHR42919:SF8">
    <property type="entry name" value="N-ALPHA-ACETYLTRANSFERASE 50"/>
    <property type="match status" value="1"/>
</dbReference>
<dbReference type="InParanoid" id="A0A066VE75"/>
<reference evidence="5 6" key="1">
    <citation type="submission" date="2014-05" db="EMBL/GenBank/DDBJ databases">
        <title>Draft genome sequence of a rare smut relative, Tilletiaria anomala UBC 951.</title>
        <authorList>
            <consortium name="DOE Joint Genome Institute"/>
            <person name="Toome M."/>
            <person name="Kuo A."/>
            <person name="Henrissat B."/>
            <person name="Lipzen A."/>
            <person name="Tritt A."/>
            <person name="Yoshinaga Y."/>
            <person name="Zane M."/>
            <person name="Barry K."/>
            <person name="Grigoriev I.V."/>
            <person name="Spatafora J.W."/>
            <person name="Aimea M.C."/>
        </authorList>
    </citation>
    <scope>NUCLEOTIDE SEQUENCE [LARGE SCALE GENOMIC DNA]</scope>
    <source>
        <strain evidence="5 6">UBC 951</strain>
    </source>
</reference>
<dbReference type="PANTHER" id="PTHR42919">
    <property type="entry name" value="N-ALPHA-ACETYLTRANSFERASE"/>
    <property type="match status" value="1"/>
</dbReference>
<dbReference type="EMBL" id="JMSN01000100">
    <property type="protein sequence ID" value="KDN39761.1"/>
    <property type="molecule type" value="Genomic_DNA"/>
</dbReference>
<keyword evidence="1" id="KW-0808">Transferase</keyword>
<evidence type="ECO:0000313" key="5">
    <source>
        <dbReference type="EMBL" id="KDN39761.1"/>
    </source>
</evidence>
<dbReference type="OrthoDB" id="47374at2759"/>
<dbReference type="CDD" id="cd04301">
    <property type="entry name" value="NAT_SF"/>
    <property type="match status" value="1"/>
</dbReference>
<evidence type="ECO:0000313" key="6">
    <source>
        <dbReference type="Proteomes" id="UP000027361"/>
    </source>
</evidence>
<feature type="region of interest" description="Disordered" evidence="3">
    <location>
        <begin position="150"/>
        <end position="180"/>
    </location>
</feature>
<dbReference type="Gene3D" id="3.40.630.30">
    <property type="match status" value="1"/>
</dbReference>
<keyword evidence="2" id="KW-0012">Acyltransferase</keyword>
<proteinExistence type="predicted"/>
<dbReference type="GeneID" id="25265120"/>
<feature type="compositionally biased region" description="Basic and acidic residues" evidence="3">
    <location>
        <begin position="166"/>
        <end position="180"/>
    </location>
</feature>
<dbReference type="InterPro" id="IPR016181">
    <property type="entry name" value="Acyl_CoA_acyltransferase"/>
</dbReference>
<dbReference type="STRING" id="1037660.A0A066VE75"/>
<comment type="caution">
    <text evidence="5">The sequence shown here is derived from an EMBL/GenBank/DDBJ whole genome shotgun (WGS) entry which is preliminary data.</text>
</comment>
<protein>
    <recommendedName>
        <fullName evidence="4">N-acetyltransferase domain-containing protein</fullName>
    </recommendedName>
</protein>
<organism evidence="5 6">
    <name type="scientific">Tilletiaria anomala (strain ATCC 24038 / CBS 436.72 / UBC 951)</name>
    <dbReference type="NCBI Taxonomy" id="1037660"/>
    <lineage>
        <taxon>Eukaryota</taxon>
        <taxon>Fungi</taxon>
        <taxon>Dikarya</taxon>
        <taxon>Basidiomycota</taxon>
        <taxon>Ustilaginomycotina</taxon>
        <taxon>Exobasidiomycetes</taxon>
        <taxon>Georgefischeriales</taxon>
        <taxon>Tilletiariaceae</taxon>
        <taxon>Tilletiaria</taxon>
    </lineage>
</organism>
<dbReference type="GO" id="GO:0007064">
    <property type="term" value="P:mitotic sister chromatid cohesion"/>
    <property type="evidence" value="ECO:0007669"/>
    <property type="project" value="TreeGrafter"/>
</dbReference>
<dbReference type="GO" id="GO:0016747">
    <property type="term" value="F:acyltransferase activity, transferring groups other than amino-acyl groups"/>
    <property type="evidence" value="ECO:0007669"/>
    <property type="project" value="InterPro"/>
</dbReference>